<reference evidence="1" key="1">
    <citation type="submission" date="2017-12" db="EMBL/GenBank/DDBJ databases">
        <title>Sequencing the genomes of 1000 Actinobacteria strains.</title>
        <authorList>
            <person name="Klenk H.-P."/>
        </authorList>
    </citation>
    <scope>NUCLEOTIDE SEQUENCE [LARGE SCALE GENOMIC DNA]</scope>
    <source>
        <strain evidence="1">DSM 44228</strain>
    </source>
</reference>
<comment type="caution">
    <text evidence="1">The sequence shown here is derived from an EMBL/GenBank/DDBJ whole genome shotgun (WGS) entry which is preliminary data.</text>
</comment>
<dbReference type="STRING" id="994479.GCA_000194155_02713"/>
<gene>
    <name evidence="1" type="ORF">A8926_2725</name>
</gene>
<dbReference type="EMBL" id="PJNB01000001">
    <property type="protein sequence ID" value="PKW15047.1"/>
    <property type="molecule type" value="Genomic_DNA"/>
</dbReference>
<name>A0A2N3XWJ8_SACSN</name>
<evidence type="ECO:0000313" key="2">
    <source>
        <dbReference type="Proteomes" id="UP000233786"/>
    </source>
</evidence>
<accession>A0A2N3XWJ8</accession>
<dbReference type="Proteomes" id="UP000233786">
    <property type="component" value="Unassembled WGS sequence"/>
</dbReference>
<evidence type="ECO:0000313" key="1">
    <source>
        <dbReference type="EMBL" id="PKW15047.1"/>
    </source>
</evidence>
<organism evidence="1 2">
    <name type="scientific">Saccharopolyspora spinosa</name>
    <dbReference type="NCBI Taxonomy" id="60894"/>
    <lineage>
        <taxon>Bacteria</taxon>
        <taxon>Bacillati</taxon>
        <taxon>Actinomycetota</taxon>
        <taxon>Actinomycetes</taxon>
        <taxon>Pseudonocardiales</taxon>
        <taxon>Pseudonocardiaceae</taxon>
        <taxon>Saccharopolyspora</taxon>
    </lineage>
</organism>
<dbReference type="AlphaFoldDB" id="A0A2N3XWJ8"/>
<proteinExistence type="predicted"/>
<keyword evidence="2" id="KW-1185">Reference proteome</keyword>
<protein>
    <submittedName>
        <fullName evidence="1">Uncharacterized protein</fullName>
    </submittedName>
</protein>
<sequence length="60" mass="6893">MDIFIRHPWWPSIVDFAELENRPTPNALTDADIYAMIELDEFATTRPIRVAETLFTGRAG</sequence>